<evidence type="ECO:0000256" key="1">
    <source>
        <dbReference type="ARBA" id="ARBA00022737"/>
    </source>
</evidence>
<dbReference type="PROSITE" id="PS51257">
    <property type="entry name" value="PROKAR_LIPOPROTEIN"/>
    <property type="match status" value="1"/>
</dbReference>
<reference evidence="4 5" key="1">
    <citation type="journal article" date="2017" name="Int. J. Parasitol.">
        <title>The genome of the protozoan parasite Cystoisospora suis and a reverse vaccinology approach to identify vaccine candidates.</title>
        <authorList>
            <person name="Palmieri N."/>
            <person name="Shrestha A."/>
            <person name="Ruttkowski B."/>
            <person name="Beck T."/>
            <person name="Vogl C."/>
            <person name="Tomley F."/>
            <person name="Blake D.P."/>
            <person name="Joachim A."/>
        </authorList>
    </citation>
    <scope>NUCLEOTIDE SEQUENCE [LARGE SCALE GENOMIC DNA]</scope>
    <source>
        <strain evidence="4 5">Wien I</strain>
    </source>
</reference>
<dbReference type="SUPFAM" id="SSF57414">
    <property type="entry name" value="Hairpin loop containing domain-like"/>
    <property type="match status" value="1"/>
</dbReference>
<dbReference type="EMBL" id="MIGC01001012">
    <property type="protein sequence ID" value="PHJ23776.1"/>
    <property type="molecule type" value="Genomic_DNA"/>
</dbReference>
<dbReference type="VEuPathDB" id="ToxoDB:CSUI_002374"/>
<evidence type="ECO:0000256" key="2">
    <source>
        <dbReference type="ARBA" id="ARBA00023157"/>
    </source>
</evidence>
<sequence>MKFCGASLFLSLPLRLPNMQPVSCFFAVACGLFSACSPAVVPGHAVRTRSGLLPSSTNYEPSKDKSDRLVWTLPPDLAVETNKFSGAPNCFAGPVDSIEKCYWNCWEDPCCTHISYTELSKYCYLKKSVPKVSDSQGTKTIPLCVLRNARTSNSGTVPPVRASSLGSCAGMCQESSTCSHYNYYTETHMCELKTGRPMTTTTPKGIVGLPCLHRGKASTAAVHRTIGSVNAPQECARRCRGDPQCTHFSYKHWQHECLLHSGAISLQDDANVSAGTRSCECRIPDPKY</sequence>
<gene>
    <name evidence="4" type="ORF">CSUI_002374</name>
</gene>
<dbReference type="Proteomes" id="UP000221165">
    <property type="component" value="Unassembled WGS sequence"/>
</dbReference>
<dbReference type="InterPro" id="IPR003609">
    <property type="entry name" value="Pan_app"/>
</dbReference>
<dbReference type="AlphaFoldDB" id="A0A2C6L9R7"/>
<dbReference type="Gene3D" id="3.50.4.10">
    <property type="entry name" value="Hepatocyte Growth Factor"/>
    <property type="match status" value="3"/>
</dbReference>
<evidence type="ECO:0000313" key="5">
    <source>
        <dbReference type="Proteomes" id="UP000221165"/>
    </source>
</evidence>
<feature type="domain" description="Apple" evidence="3">
    <location>
        <begin position="144"/>
        <end position="206"/>
    </location>
</feature>
<dbReference type="SMART" id="SM00473">
    <property type="entry name" value="PAN_AP"/>
    <property type="match status" value="2"/>
</dbReference>
<feature type="domain" description="Apple" evidence="3">
    <location>
        <begin position="211"/>
        <end position="279"/>
    </location>
</feature>
<dbReference type="PROSITE" id="PS50948">
    <property type="entry name" value="PAN"/>
    <property type="match status" value="2"/>
</dbReference>
<comment type="caution">
    <text evidence="4">The sequence shown here is derived from an EMBL/GenBank/DDBJ whole genome shotgun (WGS) entry which is preliminary data.</text>
</comment>
<dbReference type="Pfam" id="PF00024">
    <property type="entry name" value="PAN_1"/>
    <property type="match status" value="2"/>
</dbReference>
<dbReference type="InterPro" id="IPR000177">
    <property type="entry name" value="Apple"/>
</dbReference>
<evidence type="ECO:0000259" key="3">
    <source>
        <dbReference type="PROSITE" id="PS50948"/>
    </source>
</evidence>
<evidence type="ECO:0000313" key="4">
    <source>
        <dbReference type="EMBL" id="PHJ23776.1"/>
    </source>
</evidence>
<dbReference type="SMART" id="SM00223">
    <property type="entry name" value="APPLE"/>
    <property type="match status" value="2"/>
</dbReference>
<dbReference type="GO" id="GO:0005576">
    <property type="term" value="C:extracellular region"/>
    <property type="evidence" value="ECO:0007669"/>
    <property type="project" value="InterPro"/>
</dbReference>
<dbReference type="Pfam" id="PF14295">
    <property type="entry name" value="PAN_4"/>
    <property type="match status" value="1"/>
</dbReference>
<keyword evidence="5" id="KW-1185">Reference proteome</keyword>
<name>A0A2C6L9R7_9APIC</name>
<dbReference type="GeneID" id="94425787"/>
<dbReference type="RefSeq" id="XP_067925450.1">
    <property type="nucleotide sequence ID" value="XM_068062576.1"/>
</dbReference>
<organism evidence="4 5">
    <name type="scientific">Cystoisospora suis</name>
    <dbReference type="NCBI Taxonomy" id="483139"/>
    <lineage>
        <taxon>Eukaryota</taxon>
        <taxon>Sar</taxon>
        <taxon>Alveolata</taxon>
        <taxon>Apicomplexa</taxon>
        <taxon>Conoidasida</taxon>
        <taxon>Coccidia</taxon>
        <taxon>Eucoccidiorida</taxon>
        <taxon>Eimeriorina</taxon>
        <taxon>Sarcocystidae</taxon>
        <taxon>Cystoisospora</taxon>
    </lineage>
</organism>
<keyword evidence="2" id="KW-1015">Disulfide bond</keyword>
<keyword evidence="1" id="KW-0677">Repeat</keyword>
<accession>A0A2C6L9R7</accession>
<dbReference type="GO" id="GO:0006508">
    <property type="term" value="P:proteolysis"/>
    <property type="evidence" value="ECO:0007669"/>
    <property type="project" value="InterPro"/>
</dbReference>
<protein>
    <submittedName>
        <fullName evidence="4">Microneme protein mic4</fullName>
    </submittedName>
</protein>
<proteinExistence type="predicted"/>